<dbReference type="Pfam" id="PF00400">
    <property type="entry name" value="WD40"/>
    <property type="match status" value="1"/>
</dbReference>
<evidence type="ECO:0000313" key="3">
    <source>
        <dbReference type="EMBL" id="GJJ12410.1"/>
    </source>
</evidence>
<dbReference type="GO" id="GO:0000922">
    <property type="term" value="C:spindle pole"/>
    <property type="evidence" value="ECO:0007669"/>
    <property type="project" value="TreeGrafter"/>
</dbReference>
<dbReference type="SMART" id="SM00320">
    <property type="entry name" value="WD40"/>
    <property type="match status" value="3"/>
</dbReference>
<feature type="compositionally biased region" description="Polar residues" evidence="2">
    <location>
        <begin position="327"/>
        <end position="336"/>
    </location>
</feature>
<dbReference type="Gene3D" id="2.130.10.10">
    <property type="entry name" value="YVTN repeat-like/Quinoprotein amine dehydrogenase"/>
    <property type="match status" value="2"/>
</dbReference>
<dbReference type="InterPro" id="IPR015943">
    <property type="entry name" value="WD40/YVTN_repeat-like_dom_sf"/>
</dbReference>
<dbReference type="SUPFAM" id="SSF50978">
    <property type="entry name" value="WD40 repeat-like"/>
    <property type="match status" value="1"/>
</dbReference>
<feature type="compositionally biased region" description="Polar residues" evidence="2">
    <location>
        <begin position="471"/>
        <end position="484"/>
    </location>
</feature>
<feature type="region of interest" description="Disordered" evidence="2">
    <location>
        <begin position="551"/>
        <end position="572"/>
    </location>
</feature>
<feature type="region of interest" description="Disordered" evidence="2">
    <location>
        <begin position="325"/>
        <end position="377"/>
    </location>
</feature>
<reference evidence="3" key="1">
    <citation type="submission" date="2021-10" db="EMBL/GenBank/DDBJ databases">
        <title>De novo Genome Assembly of Clathrus columnatus (Basidiomycota, Fungi) Using Illumina and Nanopore Sequence Data.</title>
        <authorList>
            <person name="Ogiso-Tanaka E."/>
            <person name="Itagaki H."/>
            <person name="Hosoya T."/>
            <person name="Hosaka K."/>
        </authorList>
    </citation>
    <scope>NUCLEOTIDE SEQUENCE</scope>
    <source>
        <strain evidence="3">MO-923</strain>
    </source>
</reference>
<dbReference type="GO" id="GO:0005737">
    <property type="term" value="C:cytoplasm"/>
    <property type="evidence" value="ECO:0007669"/>
    <property type="project" value="TreeGrafter"/>
</dbReference>
<proteinExistence type="predicted"/>
<feature type="region of interest" description="Disordered" evidence="2">
    <location>
        <begin position="392"/>
        <end position="528"/>
    </location>
</feature>
<accession>A0AAV5AHQ3</accession>
<dbReference type="AlphaFoldDB" id="A0AAV5AHQ3"/>
<organism evidence="3 4">
    <name type="scientific">Clathrus columnatus</name>
    <dbReference type="NCBI Taxonomy" id="1419009"/>
    <lineage>
        <taxon>Eukaryota</taxon>
        <taxon>Fungi</taxon>
        <taxon>Dikarya</taxon>
        <taxon>Basidiomycota</taxon>
        <taxon>Agaricomycotina</taxon>
        <taxon>Agaricomycetes</taxon>
        <taxon>Phallomycetidae</taxon>
        <taxon>Phallales</taxon>
        <taxon>Clathraceae</taxon>
        <taxon>Clathrus</taxon>
    </lineage>
</organism>
<feature type="compositionally biased region" description="Polar residues" evidence="2">
    <location>
        <begin position="492"/>
        <end position="524"/>
    </location>
</feature>
<dbReference type="GO" id="GO:0007020">
    <property type="term" value="P:microtubule nucleation"/>
    <property type="evidence" value="ECO:0007669"/>
    <property type="project" value="TreeGrafter"/>
</dbReference>
<name>A0AAV5AHQ3_9AGAM</name>
<dbReference type="GO" id="GO:0000278">
    <property type="term" value="P:mitotic cell cycle"/>
    <property type="evidence" value="ECO:0007669"/>
    <property type="project" value="TreeGrafter"/>
</dbReference>
<keyword evidence="4" id="KW-1185">Reference proteome</keyword>
<dbReference type="Proteomes" id="UP001050691">
    <property type="component" value="Unassembled WGS sequence"/>
</dbReference>
<protein>
    <recommendedName>
        <fullName evidence="5">WD40 repeat-like protein</fullName>
    </recommendedName>
</protein>
<evidence type="ECO:0000256" key="2">
    <source>
        <dbReference type="SAM" id="MobiDB-lite"/>
    </source>
</evidence>
<dbReference type="InterPro" id="IPR001680">
    <property type="entry name" value="WD40_rpt"/>
</dbReference>
<dbReference type="InterPro" id="IPR036322">
    <property type="entry name" value="WD40_repeat_dom_sf"/>
</dbReference>
<evidence type="ECO:0000256" key="1">
    <source>
        <dbReference type="SAM" id="Coils"/>
    </source>
</evidence>
<dbReference type="EMBL" id="BPWL01000007">
    <property type="protein sequence ID" value="GJJ12410.1"/>
    <property type="molecule type" value="Genomic_DNA"/>
</dbReference>
<dbReference type="GO" id="GO:0005814">
    <property type="term" value="C:centriole"/>
    <property type="evidence" value="ECO:0007669"/>
    <property type="project" value="TreeGrafter"/>
</dbReference>
<comment type="caution">
    <text evidence="3">The sequence shown here is derived from an EMBL/GenBank/DDBJ whole genome shotgun (WGS) entry which is preliminary data.</text>
</comment>
<evidence type="ECO:0000313" key="4">
    <source>
        <dbReference type="Proteomes" id="UP001050691"/>
    </source>
</evidence>
<keyword evidence="1" id="KW-0175">Coiled coil</keyword>
<dbReference type="PANTHER" id="PTHR44414:SF1">
    <property type="entry name" value="PROTEIN NEDD1"/>
    <property type="match status" value="1"/>
</dbReference>
<dbReference type="GO" id="GO:0036064">
    <property type="term" value="C:ciliary basal body"/>
    <property type="evidence" value="ECO:0007669"/>
    <property type="project" value="TreeGrafter"/>
</dbReference>
<evidence type="ECO:0008006" key="5">
    <source>
        <dbReference type="Google" id="ProtNLM"/>
    </source>
</evidence>
<sequence length="660" mass="71972">MSLIAATSTTLCVTDSVASKRISSADLKKIRLNIKPKALAWSHDNSTIYITSVDTIYSFPNSASLSEGTPIYNAPRGQVLQPVLLSKDIYTLVFAQGASIHLLSLTPKPKIWNTLIGHSTPIISLSLSNDGSLLASASLSGTLCVHNLTHNSLTLLKGLPPVTSNTLKRLTCAFHSHTRTRLLVGCGKILVIFDVTRPSSPIKVIKLQEKDINIPSNSYIIAIASSPFSKPLLAVAFNSGVVALVDLDKDRSLLKVLDVNVPITAMSFTADGTAIALGTESGKLILKGWRSAEEEDQVLVLDEGGNGDRIIALSIQRRIKQARHSFESNMTPSSISKPRPLVELNNTGFSGRHAKSPSPTESKLRAKRSASNKSSLQQKLILSPVDINKNEAKKGFNQPFDTISDIENKPPPLPLSRPNSRSTTATKPTIARIVLPPRSHSRAESNNSPIPSKVNTKSSNPGSHRAKKSSSESLQTQDKYNPTSAKRLGGNIQATEASTSKLETQNIRSTKIKGSNVVPQSTPSHEMDPGVTAIVKKEKQVGWSTVGSTKHVKLSGTSSSREDLPSENKPGDRLCTPIEGPIVPTNPEELMRGFIMDMMHEYQRELREDIKGLHLDVLRMGRAWKTELKSLMEEHTQDLKALAEDNAKLRKENDELRRRL</sequence>
<feature type="compositionally biased region" description="Basic and acidic residues" evidence="2">
    <location>
        <begin position="560"/>
        <end position="572"/>
    </location>
</feature>
<gene>
    <name evidence="3" type="ORF">Clacol_006652</name>
</gene>
<feature type="compositionally biased region" description="Polar residues" evidence="2">
    <location>
        <begin position="444"/>
        <end position="462"/>
    </location>
</feature>
<dbReference type="GO" id="GO:0043015">
    <property type="term" value="F:gamma-tubulin binding"/>
    <property type="evidence" value="ECO:0007669"/>
    <property type="project" value="TreeGrafter"/>
</dbReference>
<dbReference type="PANTHER" id="PTHR44414">
    <property type="entry name" value="PROTEIN NEDD1"/>
    <property type="match status" value="1"/>
</dbReference>
<feature type="coiled-coil region" evidence="1">
    <location>
        <begin position="625"/>
        <end position="659"/>
    </location>
</feature>
<dbReference type="InterPro" id="IPR052818">
    <property type="entry name" value="NEDD1_Spindle_Assembly"/>
</dbReference>